<protein>
    <submittedName>
        <fullName evidence="1">Molybdopterin biosynthesis protein MoaD2</fullName>
    </submittedName>
</protein>
<dbReference type="InterPro" id="IPR012675">
    <property type="entry name" value="Beta-grasp_dom_sf"/>
</dbReference>
<dbReference type="EMBL" id="CP008944">
    <property type="protein sequence ID" value="AIG64323.1"/>
    <property type="molecule type" value="Genomic_DNA"/>
</dbReference>
<evidence type="ECO:0000313" key="1">
    <source>
        <dbReference type="EMBL" id="AIG64323.1"/>
    </source>
</evidence>
<dbReference type="CDD" id="cd17040">
    <property type="entry name" value="Ubl_MoaD_like"/>
    <property type="match status" value="1"/>
</dbReference>
<accession>A0ABN4DD77</accession>
<keyword evidence="2" id="KW-1185">Reference proteome</keyword>
<evidence type="ECO:0000313" key="2">
    <source>
        <dbReference type="Proteomes" id="UP000028504"/>
    </source>
</evidence>
<dbReference type="InterPro" id="IPR003749">
    <property type="entry name" value="ThiS/MoaD-like"/>
</dbReference>
<organism evidence="1 2">
    <name type="scientific">Corynebacterium atypicum</name>
    <dbReference type="NCBI Taxonomy" id="191610"/>
    <lineage>
        <taxon>Bacteria</taxon>
        <taxon>Bacillati</taxon>
        <taxon>Actinomycetota</taxon>
        <taxon>Actinomycetes</taxon>
        <taxon>Mycobacteriales</taxon>
        <taxon>Corynebacteriaceae</taxon>
        <taxon>Corynebacterium</taxon>
    </lineage>
</organism>
<dbReference type="SUPFAM" id="SSF54285">
    <property type="entry name" value="MoaD/ThiS"/>
    <property type="match status" value="1"/>
</dbReference>
<dbReference type="RefSeq" id="WP_201770396.1">
    <property type="nucleotide sequence ID" value="NZ_CP008944.1"/>
</dbReference>
<reference evidence="1 2" key="1">
    <citation type="submission" date="2014-07" db="EMBL/GenBank/DDBJ databases">
        <title>Complete genome sequence of Corynebacterium atypicum DSM 44849: identifiction of the mycolic acid biosynthesis genes.</title>
        <authorList>
            <person name="Tippelt A."/>
            <person name="Mollmann S."/>
            <person name="Albersmeier A."/>
            <person name="Jaenicke S."/>
            <person name="Ruckert C."/>
            <person name="Tauch A."/>
        </authorList>
    </citation>
    <scope>NUCLEOTIDE SEQUENCE [LARGE SCALE GENOMIC DNA]</scope>
    <source>
        <strain evidence="1 2">R2070</strain>
    </source>
</reference>
<sequence length="84" mass="8560">MDVHYFAAARAAAGVATEQVPRPATLGELIADLGSRHKGTTQGGMSLAEVLARCTFLIDGARSDTSASLGSAQRVDCLPPFAGG</sequence>
<dbReference type="Pfam" id="PF02597">
    <property type="entry name" value="ThiS"/>
    <property type="match status" value="1"/>
</dbReference>
<dbReference type="Proteomes" id="UP000028504">
    <property type="component" value="Chromosome"/>
</dbReference>
<dbReference type="Gene3D" id="3.10.20.30">
    <property type="match status" value="1"/>
</dbReference>
<name>A0ABN4DD77_9CORY</name>
<gene>
    <name evidence="1" type="ORF">CATYP_06550</name>
</gene>
<proteinExistence type="predicted"/>
<dbReference type="InterPro" id="IPR016155">
    <property type="entry name" value="Mopterin_synth/thiamin_S_b"/>
</dbReference>